<proteinExistence type="predicted"/>
<gene>
    <name evidence="1" type="ORF">METZ01_LOCUS492715</name>
</gene>
<dbReference type="EMBL" id="UINC01214568">
    <property type="protein sequence ID" value="SVE39861.1"/>
    <property type="molecule type" value="Genomic_DNA"/>
</dbReference>
<name>A0A383D652_9ZZZZ</name>
<dbReference type="AlphaFoldDB" id="A0A383D652"/>
<reference evidence="1" key="1">
    <citation type="submission" date="2018-05" db="EMBL/GenBank/DDBJ databases">
        <authorList>
            <person name="Lanie J.A."/>
            <person name="Ng W.-L."/>
            <person name="Kazmierczak K.M."/>
            <person name="Andrzejewski T.M."/>
            <person name="Davidsen T.M."/>
            <person name="Wayne K.J."/>
            <person name="Tettelin H."/>
            <person name="Glass J.I."/>
            <person name="Rusch D."/>
            <person name="Podicherti R."/>
            <person name="Tsui H.-C.T."/>
            <person name="Winkler M.E."/>
        </authorList>
    </citation>
    <scope>NUCLEOTIDE SEQUENCE</scope>
</reference>
<evidence type="ECO:0000313" key="1">
    <source>
        <dbReference type="EMBL" id="SVE39861.1"/>
    </source>
</evidence>
<evidence type="ECO:0008006" key="2">
    <source>
        <dbReference type="Google" id="ProtNLM"/>
    </source>
</evidence>
<organism evidence="1">
    <name type="scientific">marine metagenome</name>
    <dbReference type="NCBI Taxonomy" id="408172"/>
    <lineage>
        <taxon>unclassified sequences</taxon>
        <taxon>metagenomes</taxon>
        <taxon>ecological metagenomes</taxon>
    </lineage>
</organism>
<protein>
    <recommendedName>
        <fullName evidence="2">Outer membrane protein beta-barrel domain-containing protein</fullName>
    </recommendedName>
</protein>
<sequence>MKRLWVILFVLPLFAQDFNKHNISAGMLDDKTGFSLIGYTYNIEHTEMDEFFIGGGTMLMAFTGSAGWKHYYKKSKLSFYSVLSGQGVMHLGFSGFMPTASFALEYNLTKKTQIKIGLWGMALLGGTSGEDGGDTGILPFIGLNFGF</sequence>
<accession>A0A383D652</accession>